<dbReference type="OrthoDB" id="696428at2759"/>
<evidence type="ECO:0000259" key="6">
    <source>
        <dbReference type="PROSITE" id="PS50011"/>
    </source>
</evidence>
<keyword evidence="4" id="KW-0067">ATP-binding</keyword>
<name>A0A833VYY4_9POAL</name>
<dbReference type="AlphaFoldDB" id="A0A833VYY4"/>
<comment type="caution">
    <text evidence="7">The sequence shown here is derived from an EMBL/GenBank/DDBJ whole genome shotgun (WGS) entry which is preliminary data.</text>
</comment>
<dbReference type="InterPro" id="IPR008271">
    <property type="entry name" value="Ser/Thr_kinase_AS"/>
</dbReference>
<dbReference type="InterPro" id="IPR050339">
    <property type="entry name" value="CC_SR_Kinase"/>
</dbReference>
<dbReference type="Pfam" id="PF00069">
    <property type="entry name" value="Pkinase"/>
    <property type="match status" value="1"/>
</dbReference>
<evidence type="ECO:0000256" key="5">
    <source>
        <dbReference type="ARBA" id="ARBA00037982"/>
    </source>
</evidence>
<proteinExistence type="inferred from homology"/>
<dbReference type="Proteomes" id="UP000623129">
    <property type="component" value="Unassembled WGS sequence"/>
</dbReference>
<gene>
    <name evidence="7" type="ORF">FCM35_KLT18536</name>
</gene>
<dbReference type="PROSITE" id="PS50011">
    <property type="entry name" value="PROTEIN_KINASE_DOM"/>
    <property type="match status" value="1"/>
</dbReference>
<accession>A0A833VYY4</accession>
<dbReference type="InterPro" id="IPR011009">
    <property type="entry name" value="Kinase-like_dom_sf"/>
</dbReference>
<dbReference type="PANTHER" id="PTHR11042">
    <property type="entry name" value="EUKARYOTIC TRANSLATION INITIATION FACTOR 2-ALPHA KINASE EIF2-ALPHA KINASE -RELATED"/>
    <property type="match status" value="1"/>
</dbReference>
<protein>
    <submittedName>
        <fullName evidence="7">Serine/threonine-protein kinase GCN2</fullName>
    </submittedName>
</protein>
<dbReference type="GO" id="GO:0005524">
    <property type="term" value="F:ATP binding"/>
    <property type="evidence" value="ECO:0007669"/>
    <property type="project" value="UniProtKB-KW"/>
</dbReference>
<dbReference type="GO" id="GO:0005634">
    <property type="term" value="C:nucleus"/>
    <property type="evidence" value="ECO:0007669"/>
    <property type="project" value="TreeGrafter"/>
</dbReference>
<keyword evidence="8" id="KW-1185">Reference proteome</keyword>
<evidence type="ECO:0000256" key="4">
    <source>
        <dbReference type="ARBA" id="ARBA00022840"/>
    </source>
</evidence>
<organism evidence="7 8">
    <name type="scientific">Carex littledalei</name>
    <dbReference type="NCBI Taxonomy" id="544730"/>
    <lineage>
        <taxon>Eukaryota</taxon>
        <taxon>Viridiplantae</taxon>
        <taxon>Streptophyta</taxon>
        <taxon>Embryophyta</taxon>
        <taxon>Tracheophyta</taxon>
        <taxon>Spermatophyta</taxon>
        <taxon>Magnoliopsida</taxon>
        <taxon>Liliopsida</taxon>
        <taxon>Poales</taxon>
        <taxon>Cyperaceae</taxon>
        <taxon>Cyperoideae</taxon>
        <taxon>Cariceae</taxon>
        <taxon>Carex</taxon>
        <taxon>Carex subgen. Euthyceras</taxon>
    </lineage>
</organism>
<evidence type="ECO:0000256" key="2">
    <source>
        <dbReference type="ARBA" id="ARBA00022741"/>
    </source>
</evidence>
<keyword evidence="2" id="KW-0547">Nucleotide-binding</keyword>
<evidence type="ECO:0000256" key="3">
    <source>
        <dbReference type="ARBA" id="ARBA00022777"/>
    </source>
</evidence>
<dbReference type="PANTHER" id="PTHR11042:SF136">
    <property type="entry name" value="EIF-2-ALPHA KINASE GCN2"/>
    <property type="match status" value="1"/>
</dbReference>
<dbReference type="InterPro" id="IPR000719">
    <property type="entry name" value="Prot_kinase_dom"/>
</dbReference>
<dbReference type="Gene3D" id="1.10.510.10">
    <property type="entry name" value="Transferase(Phosphotransferase) domain 1"/>
    <property type="match status" value="1"/>
</dbReference>
<feature type="domain" description="Protein kinase" evidence="6">
    <location>
        <begin position="1"/>
        <end position="107"/>
    </location>
</feature>
<dbReference type="PROSITE" id="PS00108">
    <property type="entry name" value="PROTEIN_KINASE_ST"/>
    <property type="match status" value="1"/>
</dbReference>
<dbReference type="GO" id="GO:0005829">
    <property type="term" value="C:cytosol"/>
    <property type="evidence" value="ECO:0007669"/>
    <property type="project" value="TreeGrafter"/>
</dbReference>
<evidence type="ECO:0000313" key="7">
    <source>
        <dbReference type="EMBL" id="KAF3337949.1"/>
    </source>
</evidence>
<sequence>MAHIHSHGIIHGDLKLGNILFDGRNDVKIGDSGLGGQSDHDQKLQITIRGASGDDTRQIGTFPYSAPELEKDGPQIDEKVDIYSLGVILFELWYPFSTRMEIHEVLL</sequence>
<dbReference type="SUPFAM" id="SSF56112">
    <property type="entry name" value="Protein kinase-like (PK-like)"/>
    <property type="match status" value="1"/>
</dbReference>
<evidence type="ECO:0000313" key="8">
    <source>
        <dbReference type="Proteomes" id="UP000623129"/>
    </source>
</evidence>
<reference evidence="7" key="1">
    <citation type="submission" date="2020-01" db="EMBL/GenBank/DDBJ databases">
        <title>Genome sequence of Kobresia littledalei, the first chromosome-level genome in the family Cyperaceae.</title>
        <authorList>
            <person name="Qu G."/>
        </authorList>
    </citation>
    <scope>NUCLEOTIDE SEQUENCE</scope>
    <source>
        <strain evidence="7">C.B.Clarke</strain>
        <tissue evidence="7">Leaf</tissue>
    </source>
</reference>
<keyword evidence="3 7" id="KW-0418">Kinase</keyword>
<dbReference type="EMBL" id="SWLB01000006">
    <property type="protein sequence ID" value="KAF3337949.1"/>
    <property type="molecule type" value="Genomic_DNA"/>
</dbReference>
<keyword evidence="1" id="KW-0808">Transferase</keyword>
<dbReference type="GO" id="GO:0004694">
    <property type="term" value="F:eukaryotic translation initiation factor 2alpha kinase activity"/>
    <property type="evidence" value="ECO:0007669"/>
    <property type="project" value="TreeGrafter"/>
</dbReference>
<evidence type="ECO:0000256" key="1">
    <source>
        <dbReference type="ARBA" id="ARBA00022679"/>
    </source>
</evidence>
<comment type="similarity">
    <text evidence="5">Belongs to the protein kinase superfamily. Ser/Thr protein kinase family. GCN2 subfamily.</text>
</comment>